<proteinExistence type="inferred from homology"/>
<dbReference type="AlphaFoldDB" id="A0AAN9UMH7"/>
<dbReference type="InterPro" id="IPR049326">
    <property type="entry name" value="Rhodopsin_dom_fungi"/>
</dbReference>
<dbReference type="GO" id="GO:0016020">
    <property type="term" value="C:membrane"/>
    <property type="evidence" value="ECO:0007669"/>
    <property type="project" value="UniProtKB-SubCell"/>
</dbReference>
<keyword evidence="10" id="KW-1185">Reference proteome</keyword>
<evidence type="ECO:0000256" key="2">
    <source>
        <dbReference type="ARBA" id="ARBA00022692"/>
    </source>
</evidence>
<keyword evidence="4 7" id="KW-0472">Membrane</keyword>
<dbReference type="PANTHER" id="PTHR33048:SF2">
    <property type="entry name" value="SRPK"/>
    <property type="match status" value="1"/>
</dbReference>
<evidence type="ECO:0000259" key="8">
    <source>
        <dbReference type="Pfam" id="PF20684"/>
    </source>
</evidence>
<name>A0AAN9UMH7_9PEZI</name>
<feature type="transmembrane region" description="Helical" evidence="7">
    <location>
        <begin position="50"/>
        <end position="74"/>
    </location>
</feature>
<reference evidence="9 10" key="1">
    <citation type="submission" date="2024-02" db="EMBL/GenBank/DDBJ databases">
        <title>De novo assembly and annotation of 12 fungi associated with fruit tree decline syndrome in Ontario, Canada.</title>
        <authorList>
            <person name="Sulman M."/>
            <person name="Ellouze W."/>
            <person name="Ilyukhin E."/>
        </authorList>
    </citation>
    <scope>NUCLEOTIDE SEQUENCE [LARGE SCALE GENOMIC DNA]</scope>
    <source>
        <strain evidence="9 10">M11/M66-122</strain>
    </source>
</reference>
<evidence type="ECO:0000313" key="10">
    <source>
        <dbReference type="Proteomes" id="UP001320420"/>
    </source>
</evidence>
<accession>A0AAN9UMH7</accession>
<comment type="subcellular location">
    <subcellularLocation>
        <location evidence="1">Membrane</location>
        <topology evidence="1">Multi-pass membrane protein</topology>
    </subcellularLocation>
</comment>
<sequence length="246" mass="26841">MVMNTVTDFYLMAIPLPASSIPDPNPSWLPLTRPCLQVIWGSQLPTRKKVVLILMFSGAFLEMTFGILRCVSILTVGDTDPAQSGYWSVRESFVSMVVTNMPMVYPLFRSLVEKGRNMSSRNKTYPSGDESRGYRLDSISRQQRQKGGSHPHPLSMPNDTIWESNSKEKIVGNTDRPAGSQSTSNSGDEVSLGLPMHGPRATAVRGGSSGSSSRRPDSDPHHIVVTSEYTVAEAGPVAEPIGVARF</sequence>
<comment type="similarity">
    <text evidence="5">Belongs to the SAT4 family.</text>
</comment>
<evidence type="ECO:0000313" key="9">
    <source>
        <dbReference type="EMBL" id="KAK7750178.1"/>
    </source>
</evidence>
<organism evidence="9 10">
    <name type="scientific">Diatrype stigma</name>
    <dbReference type="NCBI Taxonomy" id="117547"/>
    <lineage>
        <taxon>Eukaryota</taxon>
        <taxon>Fungi</taxon>
        <taxon>Dikarya</taxon>
        <taxon>Ascomycota</taxon>
        <taxon>Pezizomycotina</taxon>
        <taxon>Sordariomycetes</taxon>
        <taxon>Xylariomycetidae</taxon>
        <taxon>Xylariales</taxon>
        <taxon>Diatrypaceae</taxon>
        <taxon>Diatrype</taxon>
    </lineage>
</organism>
<dbReference type="Proteomes" id="UP001320420">
    <property type="component" value="Unassembled WGS sequence"/>
</dbReference>
<keyword evidence="3 7" id="KW-1133">Transmembrane helix</keyword>
<evidence type="ECO:0000256" key="3">
    <source>
        <dbReference type="ARBA" id="ARBA00022989"/>
    </source>
</evidence>
<feature type="domain" description="Rhodopsin" evidence="8">
    <location>
        <begin position="36"/>
        <end position="109"/>
    </location>
</feature>
<feature type="transmembrane region" description="Helical" evidence="7">
    <location>
        <begin position="94"/>
        <end position="112"/>
    </location>
</feature>
<evidence type="ECO:0000256" key="4">
    <source>
        <dbReference type="ARBA" id="ARBA00023136"/>
    </source>
</evidence>
<protein>
    <recommendedName>
        <fullName evidence="8">Rhodopsin domain-containing protein</fullName>
    </recommendedName>
</protein>
<dbReference type="Pfam" id="PF20684">
    <property type="entry name" value="Fung_rhodopsin"/>
    <property type="match status" value="1"/>
</dbReference>
<gene>
    <name evidence="9" type="ORF">SLS62_007929</name>
</gene>
<evidence type="ECO:0000256" key="1">
    <source>
        <dbReference type="ARBA" id="ARBA00004141"/>
    </source>
</evidence>
<dbReference type="PANTHER" id="PTHR33048">
    <property type="entry name" value="PTH11-LIKE INTEGRAL MEMBRANE PROTEIN (AFU_ORTHOLOGUE AFUA_5G11245)"/>
    <property type="match status" value="1"/>
</dbReference>
<feature type="region of interest" description="Disordered" evidence="6">
    <location>
        <begin position="140"/>
        <end position="221"/>
    </location>
</feature>
<comment type="caution">
    <text evidence="9">The sequence shown here is derived from an EMBL/GenBank/DDBJ whole genome shotgun (WGS) entry which is preliminary data.</text>
</comment>
<keyword evidence="2 7" id="KW-0812">Transmembrane</keyword>
<evidence type="ECO:0000256" key="5">
    <source>
        <dbReference type="ARBA" id="ARBA00038359"/>
    </source>
</evidence>
<evidence type="ECO:0000256" key="7">
    <source>
        <dbReference type="SAM" id="Phobius"/>
    </source>
</evidence>
<feature type="compositionally biased region" description="Polar residues" evidence="6">
    <location>
        <begin position="179"/>
        <end position="188"/>
    </location>
</feature>
<dbReference type="EMBL" id="JAKJXP020000069">
    <property type="protein sequence ID" value="KAK7750178.1"/>
    <property type="molecule type" value="Genomic_DNA"/>
</dbReference>
<evidence type="ECO:0000256" key="6">
    <source>
        <dbReference type="SAM" id="MobiDB-lite"/>
    </source>
</evidence>
<dbReference type="InterPro" id="IPR052337">
    <property type="entry name" value="SAT4-like"/>
</dbReference>